<evidence type="ECO:0000256" key="1">
    <source>
        <dbReference type="SAM" id="Phobius"/>
    </source>
</evidence>
<feature type="transmembrane region" description="Helical" evidence="1">
    <location>
        <begin position="130"/>
        <end position="156"/>
    </location>
</feature>
<sequence>MHAHGFMGLFYGLTEWIMKLSVINILWSIINIPIFLILLLMALSPSNSAVAFLAIPFAFLLPLLFFPSTTAVFGMVRDWLLKKENGSLVKGYWLHLKNNYKPSSLSGVILTFIWFVWGIDYFYLRSFHDILGIVLFFIGILLFAFTMIFFCLYVHYHMGMKELFKHTFFVTVGSPYTLLGTLIMNSIVIFLSTRFLFLIPFFTMSICAFLTFYLFYRFSLRVTNKET</sequence>
<reference evidence="3" key="1">
    <citation type="journal article" date="2019" name="Int. J. Syst. Evol. Microbiol.">
        <title>The Global Catalogue of Microorganisms (GCM) 10K type strain sequencing project: providing services to taxonomists for standard genome sequencing and annotation.</title>
        <authorList>
            <consortium name="The Broad Institute Genomics Platform"/>
            <consortium name="The Broad Institute Genome Sequencing Center for Infectious Disease"/>
            <person name="Wu L."/>
            <person name="Ma J."/>
        </authorList>
    </citation>
    <scope>NUCLEOTIDE SEQUENCE [LARGE SCALE GENOMIC DNA]</scope>
    <source>
        <strain evidence="3">CCUG 49339</strain>
    </source>
</reference>
<dbReference type="EMBL" id="JBHUEM010000020">
    <property type="protein sequence ID" value="MFD1737393.1"/>
    <property type="molecule type" value="Genomic_DNA"/>
</dbReference>
<protein>
    <submittedName>
        <fullName evidence="2">YesL family protein</fullName>
    </submittedName>
</protein>
<dbReference type="Pfam" id="PF04854">
    <property type="entry name" value="DUF624"/>
    <property type="match status" value="1"/>
</dbReference>
<keyword evidence="3" id="KW-1185">Reference proteome</keyword>
<evidence type="ECO:0000313" key="3">
    <source>
        <dbReference type="Proteomes" id="UP001597214"/>
    </source>
</evidence>
<feature type="transmembrane region" description="Helical" evidence="1">
    <location>
        <begin position="21"/>
        <end position="43"/>
    </location>
</feature>
<feature type="transmembrane region" description="Helical" evidence="1">
    <location>
        <begin position="49"/>
        <end position="73"/>
    </location>
</feature>
<feature type="transmembrane region" description="Helical" evidence="1">
    <location>
        <begin position="197"/>
        <end position="216"/>
    </location>
</feature>
<keyword evidence="1" id="KW-1133">Transmembrane helix</keyword>
<organism evidence="2 3">
    <name type="scientific">Bacillus salitolerans</name>
    <dbReference type="NCBI Taxonomy" id="1437434"/>
    <lineage>
        <taxon>Bacteria</taxon>
        <taxon>Bacillati</taxon>
        <taxon>Bacillota</taxon>
        <taxon>Bacilli</taxon>
        <taxon>Bacillales</taxon>
        <taxon>Bacillaceae</taxon>
        <taxon>Bacillus</taxon>
    </lineage>
</organism>
<keyword evidence="1" id="KW-0812">Transmembrane</keyword>
<gene>
    <name evidence="2" type="ORF">ACFSCX_12595</name>
</gene>
<evidence type="ECO:0000313" key="2">
    <source>
        <dbReference type="EMBL" id="MFD1737393.1"/>
    </source>
</evidence>
<feature type="transmembrane region" description="Helical" evidence="1">
    <location>
        <begin position="105"/>
        <end position="124"/>
    </location>
</feature>
<name>A0ABW4LRS3_9BACI</name>
<keyword evidence="1" id="KW-0472">Membrane</keyword>
<dbReference type="RefSeq" id="WP_377928604.1">
    <property type="nucleotide sequence ID" value="NZ_JBHUEM010000020.1"/>
</dbReference>
<dbReference type="Proteomes" id="UP001597214">
    <property type="component" value="Unassembled WGS sequence"/>
</dbReference>
<comment type="caution">
    <text evidence="2">The sequence shown here is derived from an EMBL/GenBank/DDBJ whole genome shotgun (WGS) entry which is preliminary data.</text>
</comment>
<proteinExistence type="predicted"/>
<feature type="transmembrane region" description="Helical" evidence="1">
    <location>
        <begin position="168"/>
        <end position="191"/>
    </location>
</feature>
<accession>A0ABW4LRS3</accession>
<dbReference type="InterPro" id="IPR006938">
    <property type="entry name" value="DUF624"/>
</dbReference>